<dbReference type="Pfam" id="PF00583">
    <property type="entry name" value="Acetyltransf_1"/>
    <property type="match status" value="1"/>
</dbReference>
<keyword evidence="2" id="KW-0808">Transferase</keyword>
<organism evidence="2 3">
    <name type="scientific">Microbulbifer epialgicus</name>
    <dbReference type="NCBI Taxonomy" id="393907"/>
    <lineage>
        <taxon>Bacteria</taxon>
        <taxon>Pseudomonadati</taxon>
        <taxon>Pseudomonadota</taxon>
        <taxon>Gammaproteobacteria</taxon>
        <taxon>Cellvibrionales</taxon>
        <taxon>Microbulbiferaceae</taxon>
        <taxon>Microbulbifer</taxon>
    </lineage>
</organism>
<feature type="domain" description="N-acetyltransferase" evidence="1">
    <location>
        <begin position="1"/>
        <end position="157"/>
    </location>
</feature>
<proteinExistence type="predicted"/>
<dbReference type="GO" id="GO:0016746">
    <property type="term" value="F:acyltransferase activity"/>
    <property type="evidence" value="ECO:0007669"/>
    <property type="project" value="UniProtKB-KW"/>
</dbReference>
<gene>
    <name evidence="2" type="ORF">ACCI49_24665</name>
</gene>
<dbReference type="EC" id="2.3.-.-" evidence="2"/>
<evidence type="ECO:0000313" key="2">
    <source>
        <dbReference type="EMBL" id="MFA0814063.1"/>
    </source>
</evidence>
<keyword evidence="3" id="KW-1185">Reference proteome</keyword>
<protein>
    <submittedName>
        <fullName evidence="2">GNAT family N-acetyltransferase</fullName>
        <ecNumber evidence="2">2.3.-.-</ecNumber>
    </submittedName>
</protein>
<accession>A0ABV4P829</accession>
<name>A0ABV4P829_9GAMM</name>
<dbReference type="Proteomes" id="UP001569428">
    <property type="component" value="Unassembled WGS sequence"/>
</dbReference>
<dbReference type="InterPro" id="IPR000182">
    <property type="entry name" value="GNAT_dom"/>
</dbReference>
<evidence type="ECO:0000259" key="1">
    <source>
        <dbReference type="PROSITE" id="PS51186"/>
    </source>
</evidence>
<reference evidence="2 3" key="1">
    <citation type="submission" date="2024-08" db="EMBL/GenBank/DDBJ databases">
        <authorList>
            <person name="Ishaq N."/>
        </authorList>
    </citation>
    <scope>NUCLEOTIDE SEQUENCE [LARGE SCALE GENOMIC DNA]</scope>
    <source>
        <strain evidence="2 3">DSM 18651</strain>
    </source>
</reference>
<dbReference type="SUPFAM" id="SSF55729">
    <property type="entry name" value="Acyl-CoA N-acyltransferases (Nat)"/>
    <property type="match status" value="1"/>
</dbReference>
<comment type="caution">
    <text evidence="2">The sequence shown here is derived from an EMBL/GenBank/DDBJ whole genome shotgun (WGS) entry which is preliminary data.</text>
</comment>
<sequence length="157" mass="18173">MEFIDLSHVKIGELLTILNEQKIRKHLIEHAYFDVASLRQWVENKIKIDLLPGCRIRAVYINGILAGWCGIQPDDKGFELAIVISQKFWGSGTLVFKELMRWAKELGHKEVLLHLLESRPEYRILKRVATQVHKTELLGRSFTTYYIGVGSDAYYDV</sequence>
<dbReference type="RefSeq" id="WP_371841908.1">
    <property type="nucleotide sequence ID" value="NZ_JBGMEK010000224.1"/>
</dbReference>
<dbReference type="PROSITE" id="PS51186">
    <property type="entry name" value="GNAT"/>
    <property type="match status" value="1"/>
</dbReference>
<dbReference type="EMBL" id="JBGMEK010000224">
    <property type="protein sequence ID" value="MFA0814063.1"/>
    <property type="molecule type" value="Genomic_DNA"/>
</dbReference>
<dbReference type="InterPro" id="IPR016181">
    <property type="entry name" value="Acyl_CoA_acyltransferase"/>
</dbReference>
<dbReference type="Gene3D" id="3.40.630.30">
    <property type="match status" value="1"/>
</dbReference>
<keyword evidence="2" id="KW-0012">Acyltransferase</keyword>
<evidence type="ECO:0000313" key="3">
    <source>
        <dbReference type="Proteomes" id="UP001569428"/>
    </source>
</evidence>